<dbReference type="InterPro" id="IPR010998">
    <property type="entry name" value="Integrase_recombinase_N"/>
</dbReference>
<organism evidence="3 4">
    <name type="scientific">Curtobacterium luteum</name>
    <dbReference type="NCBI Taxonomy" id="33881"/>
    <lineage>
        <taxon>Bacteria</taxon>
        <taxon>Bacillati</taxon>
        <taxon>Actinomycetota</taxon>
        <taxon>Actinomycetes</taxon>
        <taxon>Micrococcales</taxon>
        <taxon>Microbacteriaceae</taxon>
        <taxon>Curtobacterium</taxon>
    </lineage>
</organism>
<keyword evidence="1" id="KW-0238">DNA-binding</keyword>
<dbReference type="GO" id="GO:0003677">
    <property type="term" value="F:DNA binding"/>
    <property type="evidence" value="ECO:0007669"/>
    <property type="project" value="UniProtKB-KW"/>
</dbReference>
<comment type="caution">
    <text evidence="3">The sequence shown here is derived from an EMBL/GenBank/DDBJ whole genome shotgun (WGS) entry which is preliminary data.</text>
</comment>
<evidence type="ECO:0000313" key="3">
    <source>
        <dbReference type="EMBL" id="GGL12084.1"/>
    </source>
</evidence>
<reference evidence="3" key="1">
    <citation type="journal article" date="2014" name="Int. J. Syst. Evol. Microbiol.">
        <title>Complete genome sequence of Corynebacterium casei LMG S-19264T (=DSM 44701T), isolated from a smear-ripened cheese.</title>
        <authorList>
            <consortium name="US DOE Joint Genome Institute (JGI-PGF)"/>
            <person name="Walter F."/>
            <person name="Albersmeier A."/>
            <person name="Kalinowski J."/>
            <person name="Ruckert C."/>
        </authorList>
    </citation>
    <scope>NUCLEOTIDE SEQUENCE</scope>
    <source>
        <strain evidence="3">JCM 1480</strain>
    </source>
</reference>
<dbReference type="AlphaFoldDB" id="A0A8H9L1K9"/>
<reference evidence="3" key="2">
    <citation type="submission" date="2020-09" db="EMBL/GenBank/DDBJ databases">
        <authorList>
            <person name="Sun Q."/>
            <person name="Ohkuma M."/>
        </authorList>
    </citation>
    <scope>NUCLEOTIDE SEQUENCE</scope>
    <source>
        <strain evidence="3">JCM 1480</strain>
    </source>
</reference>
<name>A0A8H9L1K9_9MICO</name>
<feature type="region of interest" description="Disordered" evidence="2">
    <location>
        <begin position="307"/>
        <end position="347"/>
    </location>
</feature>
<evidence type="ECO:0000313" key="4">
    <source>
        <dbReference type="Proteomes" id="UP000648535"/>
    </source>
</evidence>
<evidence type="ECO:0000256" key="1">
    <source>
        <dbReference type="ARBA" id="ARBA00023125"/>
    </source>
</evidence>
<gene>
    <name evidence="3" type="ORF">GCM10009769_32580</name>
</gene>
<dbReference type="EMBL" id="BMOI01000019">
    <property type="protein sequence ID" value="GGL12084.1"/>
    <property type="molecule type" value="Genomic_DNA"/>
</dbReference>
<protein>
    <submittedName>
        <fullName evidence="3">Uncharacterized protein</fullName>
    </submittedName>
</protein>
<feature type="compositionally biased region" description="Polar residues" evidence="2">
    <location>
        <begin position="309"/>
        <end position="322"/>
    </location>
</feature>
<sequence length="761" mass="83391">MTPQTSPKPDPKLGPDSRTLLEAHWGRFVAWCTASGRDSLPATAATIEQFLKLFPGSASTQRLRRHAIRAHHLEAGLPDPIPTVEARVWPRSEAPDQTAVGQVLAAIPKYRYPIGLRGRRDAFLAVLLGTLHLTREEARTIAPADVAVTSIVRIRGHVVPSTDDAVSCAACAVTRWLRIVGPVWTGFRGDVIRLLDPTKGNLDRHDCEQPVLGEWRLAEQLLLPLDVHGWARTGVSLSGRSMTSIIPARRAVAAADGPAAEVVVAVARRPSRFEGLSLQEAYSEFGTTDAAVDAALARLAAVWGEARASTRNSSKQPASPSRSYHRIATTRSLPGHPRTPDRDGWSAPCRISSRPAHTYAAEACYYTPDPRNAFPTKVWRWGVPMTTVLFTAAPVTSGSTRRSVPTRAGHFRLDCPVRDEGRSVAHKMQFGFQLHQLTLFYGNARTEKDFRTDTLQPKGNNVLASLRELSPSIYDVTRIDDFAYRTRERQADVALAPALRIEHIDATSQDRIDIEFRYGRVGSHDLAIAKDRSEDAALDSKASTNPYRASIYLPKSGNRAVLMCEARGASCPSTYLLKALCLHMRDTDAERPEADRQGWWRLKPHQVSDTGRLEEVLRQGNGAGLQLEKRILKPGQTRGGEVITLRRNGLPVGKLSAVKSMVLGWVGMTPEKGADAAPSGKPTEQVSSLIGVQVSADDFDDGAVTYDQGDGKTQTIRPDSVRDIFTYPVKVGLPPTPSEIRNAAEERLQRLQPTLGIQLSI</sequence>
<dbReference type="Proteomes" id="UP000648535">
    <property type="component" value="Unassembled WGS sequence"/>
</dbReference>
<proteinExistence type="predicted"/>
<dbReference type="SUPFAM" id="SSF47823">
    <property type="entry name" value="lambda integrase-like, N-terminal domain"/>
    <property type="match status" value="1"/>
</dbReference>
<dbReference type="Gene3D" id="1.10.150.130">
    <property type="match status" value="1"/>
</dbReference>
<evidence type="ECO:0000256" key="2">
    <source>
        <dbReference type="SAM" id="MobiDB-lite"/>
    </source>
</evidence>
<accession>A0A8H9L1K9</accession>